<sequence length="796" mass="87784">MNNTAPKNIVSLSEYDKARKVGSETISLLNECRDMAAELLSKSLSKMLDRIEESLFELAEKALNHDVRNVYLEARGKALAHRDAIESEFRRNFLQGFNKRLVAPDAASKKLDFSSLELSLVDTDDFEATLAVSDIAKRLKNNCNDELMALDYRVSELMHKTDLADDDNPLGPKAICEAFKDACNQLESNVNVKLIILKQFDQLVSDDIQGVYKNLNTHLVNRNVIPVITPDMLRRRASGSPMPRPAPRQQERLDDKVETVGDQPPQAQATEQELFTTLQQLLTRNDAGMAAMLGGLSQNAFAPTSNGGFPELNNSVLDVLSSMQQGNFGAVALNGAGLDLAQAGSGNILRDVKQAVLGQGATQIDGMTIDIVAMLFDYIFDDRQIPDKMKALIGRLQIPVLKVAMLDKKFFSKKSHPARQLLDTLALAALGWNEAEGEGDRLYCKIDDIIHRILSEFEENFDVFESARLDLEAFLAEEERLAQERAESSAKVIYEREWLQMAKSTVEEEVQRRIATGDMPEVIGQFLSLQWGNLLLSVYVKDGVESDNWRNALQTMDDLIWSVQPKRSPEERMRLVSLLPPMLKKLEAALEINQTPKESREKFFAALVQCHASAIKSGMPGKAPEPMPVIAAEPIFTHPPLLVNVTSPVAEAKELVPVEQLGAPPVGASSFELDLIASANARQLNDDVAAIQERAPVVTSVQAADPYDAMAANLKRGAWIEFRHDDSAMRAKLAWVSPMKNMYLFTNRQGLNAMSISLEGLAAKLRSGSAVIVEESALVDRAVSSMLDALKSGAAA</sequence>
<evidence type="ECO:0008006" key="3">
    <source>
        <dbReference type="Google" id="ProtNLM"/>
    </source>
</evidence>
<name>A0A840MSY9_9PROT</name>
<evidence type="ECO:0000313" key="2">
    <source>
        <dbReference type="Proteomes" id="UP000575898"/>
    </source>
</evidence>
<dbReference type="RefSeq" id="WP_184041606.1">
    <property type="nucleotide sequence ID" value="NZ_JACHHY010000027.1"/>
</dbReference>
<dbReference type="InterPro" id="IPR012434">
    <property type="entry name" value="DUF1631"/>
</dbReference>
<comment type="caution">
    <text evidence="1">The sequence shown here is derived from an EMBL/GenBank/DDBJ whole genome shotgun (WGS) entry which is preliminary data.</text>
</comment>
<accession>A0A840MSY9</accession>
<proteinExistence type="predicted"/>
<dbReference type="EMBL" id="JACHHY010000027">
    <property type="protein sequence ID" value="MBB5020199.1"/>
    <property type="molecule type" value="Genomic_DNA"/>
</dbReference>
<evidence type="ECO:0000313" key="1">
    <source>
        <dbReference type="EMBL" id="MBB5020199.1"/>
    </source>
</evidence>
<keyword evidence="2" id="KW-1185">Reference proteome</keyword>
<protein>
    <recommendedName>
        <fullName evidence="3">DUF1631 domain-containing protein</fullName>
    </recommendedName>
</protein>
<gene>
    <name evidence="1" type="ORF">HNQ59_003516</name>
</gene>
<organism evidence="1 2">
    <name type="scientific">Chitinivorax tropicus</name>
    <dbReference type="NCBI Taxonomy" id="714531"/>
    <lineage>
        <taxon>Bacteria</taxon>
        <taxon>Pseudomonadati</taxon>
        <taxon>Pseudomonadota</taxon>
        <taxon>Betaproteobacteria</taxon>
        <taxon>Chitinivorax</taxon>
    </lineage>
</organism>
<reference evidence="1 2" key="1">
    <citation type="submission" date="2020-08" db="EMBL/GenBank/DDBJ databases">
        <title>Genomic Encyclopedia of Type Strains, Phase IV (KMG-IV): sequencing the most valuable type-strain genomes for metagenomic binning, comparative biology and taxonomic classification.</title>
        <authorList>
            <person name="Goeker M."/>
        </authorList>
    </citation>
    <scope>NUCLEOTIDE SEQUENCE [LARGE SCALE GENOMIC DNA]</scope>
    <source>
        <strain evidence="1 2">DSM 27165</strain>
    </source>
</reference>
<dbReference type="AlphaFoldDB" id="A0A840MSY9"/>
<dbReference type="Pfam" id="PF07793">
    <property type="entry name" value="DUF1631"/>
    <property type="match status" value="1"/>
</dbReference>
<dbReference type="Proteomes" id="UP000575898">
    <property type="component" value="Unassembled WGS sequence"/>
</dbReference>